<evidence type="ECO:0000313" key="1">
    <source>
        <dbReference type="EMBL" id="SOC46596.1"/>
    </source>
</evidence>
<dbReference type="AlphaFoldDB" id="A0A285V0R2"/>
<proteinExistence type="predicted"/>
<dbReference type="Proteomes" id="UP000219167">
    <property type="component" value="Unassembled WGS sequence"/>
</dbReference>
<dbReference type="OrthoDB" id="8115187at2"/>
<keyword evidence="2" id="KW-1185">Reference proteome</keyword>
<protein>
    <submittedName>
        <fullName evidence="1">Uncharacterized protein</fullName>
    </submittedName>
</protein>
<accession>A0A285V0R2</accession>
<organism evidence="1 2">
    <name type="scientific">Rhizobium subbaraonis</name>
    <dbReference type="NCBI Taxonomy" id="908946"/>
    <lineage>
        <taxon>Bacteria</taxon>
        <taxon>Pseudomonadati</taxon>
        <taxon>Pseudomonadota</taxon>
        <taxon>Alphaproteobacteria</taxon>
        <taxon>Hyphomicrobiales</taxon>
        <taxon>Rhizobiaceae</taxon>
        <taxon>Rhizobium/Agrobacterium group</taxon>
        <taxon>Rhizobium</taxon>
    </lineage>
</organism>
<dbReference type="RefSeq" id="WP_097142712.1">
    <property type="nucleotide sequence ID" value="NZ_OBQD01000023.1"/>
</dbReference>
<name>A0A285V0R2_9HYPH</name>
<sequence length="118" mass="13716">MVNRYDQKALYEACMHVCTVAVRDGFPHLSAADILDPPHEWFDAALARQVVMHLMIRECGWPKRRVVEMEERSREAINRALRTIDARLQYPRFANHYQTIKEHARSLLALIASQEEAA</sequence>
<reference evidence="1 2" key="1">
    <citation type="submission" date="2017-08" db="EMBL/GenBank/DDBJ databases">
        <authorList>
            <person name="de Groot N.N."/>
        </authorList>
    </citation>
    <scope>NUCLEOTIDE SEQUENCE [LARGE SCALE GENOMIC DNA]</scope>
    <source>
        <strain evidence="1 2">JC85</strain>
    </source>
</reference>
<evidence type="ECO:0000313" key="2">
    <source>
        <dbReference type="Proteomes" id="UP000219167"/>
    </source>
</evidence>
<dbReference type="EMBL" id="OBQD01000023">
    <property type="protein sequence ID" value="SOC46596.1"/>
    <property type="molecule type" value="Genomic_DNA"/>
</dbReference>
<gene>
    <name evidence="1" type="ORF">SAMN05892877_12347</name>
</gene>